<dbReference type="AlphaFoldDB" id="A0A023AYU6"/>
<sequence>MSFLNSELNQRVPGQAVNSAGQQQQLLLVEENEVAENDCSRLVQESIRVAAQTNSLAQTTVEELKSQTDQIHRIHRDAARTSDNLATTEYLIEGMSSWWSALKQVFVPPPKATDHKIGRNAPKLMEGAGAVPRQAAALPAKDGKSSVDSNIGELANILDEMKSRAIEANRELTYQNGELVEVQDVMESNESKIARQRRDLDFL</sequence>
<accession>A0A023AYU6</accession>
<dbReference type="EMBL" id="AFNH02001172">
    <property type="protein sequence ID" value="EZG43842.1"/>
    <property type="molecule type" value="Genomic_DNA"/>
</dbReference>
<dbReference type="Proteomes" id="UP000019763">
    <property type="component" value="Unassembled WGS sequence"/>
</dbReference>
<dbReference type="OMA" id="WWKNINS"/>
<reference evidence="2" key="1">
    <citation type="submission" date="2013-12" db="EMBL/GenBank/DDBJ databases">
        <authorList>
            <person name="Omoto C.K."/>
            <person name="Sibley D."/>
            <person name="Venepally P."/>
            <person name="Hadjithomas M."/>
            <person name="Karamycheva S."/>
            <person name="Brunk B."/>
            <person name="Roos D."/>
            <person name="Caler E."/>
            <person name="Lorenzi H."/>
        </authorList>
    </citation>
    <scope>NUCLEOTIDE SEQUENCE</scope>
</reference>
<name>A0A023AYU6_GRENI</name>
<comment type="caution">
    <text evidence="2">The sequence shown here is derived from an EMBL/GenBank/DDBJ whole genome shotgun (WGS) entry which is preliminary data.</text>
</comment>
<dbReference type="eggNOG" id="ENOG502SEV5">
    <property type="taxonomic scope" value="Eukaryota"/>
</dbReference>
<evidence type="ECO:0000256" key="1">
    <source>
        <dbReference type="ARBA" id="ARBA00009480"/>
    </source>
</evidence>
<evidence type="ECO:0008006" key="4">
    <source>
        <dbReference type="Google" id="ProtNLM"/>
    </source>
</evidence>
<protein>
    <recommendedName>
        <fullName evidence="4">SNARE domain protein</fullName>
    </recommendedName>
</protein>
<keyword evidence="3" id="KW-1185">Reference proteome</keyword>
<evidence type="ECO:0000313" key="2">
    <source>
        <dbReference type="EMBL" id="EZG43842.1"/>
    </source>
</evidence>
<dbReference type="VEuPathDB" id="CryptoDB:GNI_157240"/>
<dbReference type="PANTHER" id="PTHR19305:SF9">
    <property type="entry name" value="SYNAPTOSOMAL-ASSOCIATED PROTEIN 29"/>
    <property type="match status" value="1"/>
</dbReference>
<dbReference type="Gene3D" id="1.20.5.110">
    <property type="match status" value="2"/>
</dbReference>
<comment type="similarity">
    <text evidence="1">Belongs to the SNAP-25 family.</text>
</comment>
<dbReference type="GeneID" id="22915456"/>
<dbReference type="SUPFAM" id="SSF58038">
    <property type="entry name" value="SNARE fusion complex"/>
    <property type="match status" value="2"/>
</dbReference>
<dbReference type="PANTHER" id="PTHR19305">
    <property type="entry name" value="SYNAPTOSOMAL ASSOCIATED PROTEIN"/>
    <property type="match status" value="1"/>
</dbReference>
<dbReference type="GO" id="GO:0005886">
    <property type="term" value="C:plasma membrane"/>
    <property type="evidence" value="ECO:0007669"/>
    <property type="project" value="TreeGrafter"/>
</dbReference>
<dbReference type="RefSeq" id="XP_011132963.1">
    <property type="nucleotide sequence ID" value="XM_011134661.1"/>
</dbReference>
<dbReference type="OrthoDB" id="19261at2759"/>
<evidence type="ECO:0000313" key="3">
    <source>
        <dbReference type="Proteomes" id="UP000019763"/>
    </source>
</evidence>
<gene>
    <name evidence="2" type="ORF">GNI_157240</name>
</gene>
<organism evidence="2 3">
    <name type="scientific">Gregarina niphandrodes</name>
    <name type="common">Septate eugregarine</name>
    <dbReference type="NCBI Taxonomy" id="110365"/>
    <lineage>
        <taxon>Eukaryota</taxon>
        <taxon>Sar</taxon>
        <taxon>Alveolata</taxon>
        <taxon>Apicomplexa</taxon>
        <taxon>Conoidasida</taxon>
        <taxon>Gregarinasina</taxon>
        <taxon>Eugregarinorida</taxon>
        <taxon>Gregarinidae</taxon>
        <taxon>Gregarina</taxon>
    </lineage>
</organism>
<proteinExistence type="inferred from homology"/>